<dbReference type="Pfam" id="PF00701">
    <property type="entry name" value="DHDPS"/>
    <property type="match status" value="1"/>
</dbReference>
<evidence type="ECO:0000256" key="1">
    <source>
        <dbReference type="ARBA" id="ARBA00004496"/>
    </source>
</evidence>
<evidence type="ECO:0000256" key="9">
    <source>
        <dbReference type="ARBA" id="ARBA00023277"/>
    </source>
</evidence>
<dbReference type="Gene3D" id="3.20.20.70">
    <property type="entry name" value="Aldolase class I"/>
    <property type="match status" value="1"/>
</dbReference>
<dbReference type="VEuPathDB" id="VectorBase:LDEU013678"/>
<evidence type="ECO:0000256" key="10">
    <source>
        <dbReference type="ARBA" id="ARBA00044906"/>
    </source>
</evidence>
<proteinExistence type="inferred from homology"/>
<keyword evidence="8" id="KW-0704">Schiff base</keyword>
<comment type="catalytic activity">
    <reaction evidence="10">
        <text>aceneuramate = aldehydo-N-acetyl-D-mannosamine + pyruvate</text>
        <dbReference type="Rhea" id="RHEA:23296"/>
        <dbReference type="ChEBI" id="CHEBI:15361"/>
        <dbReference type="ChEBI" id="CHEBI:17122"/>
        <dbReference type="ChEBI" id="CHEBI:173083"/>
        <dbReference type="EC" id="4.1.3.3"/>
    </reaction>
</comment>
<comment type="similarity">
    <text evidence="3">Belongs to the DapA family. NanA subfamily.</text>
</comment>
<comment type="subcellular location">
    <subcellularLocation>
        <location evidence="1">Cytoplasm</location>
    </subcellularLocation>
</comment>
<dbReference type="InterPro" id="IPR013785">
    <property type="entry name" value="Aldolase_TIM"/>
</dbReference>
<dbReference type="GO" id="GO:0008747">
    <property type="term" value="F:N-acetylneuraminate lyase activity"/>
    <property type="evidence" value="ECO:0007669"/>
    <property type="project" value="UniProtKB-EC"/>
</dbReference>
<evidence type="ECO:0000256" key="2">
    <source>
        <dbReference type="ARBA" id="ARBA00004878"/>
    </source>
</evidence>
<sequence length="161" mass="17511">MSSLSEKKNKILNFKGAVTATCTPYDKNGAINPSMISSYASHLLKIGVTGVYVHGSTGEGLSLTKDEKLVLTKKWLEVLGGGNTLTIMNVSATCYLESIELAKNFEQIGVDAIAILPPIYYRPKNAADLVKYLKLIADAAPNTPLVYYHIPILTYVNCNKN</sequence>
<dbReference type="InterPro" id="IPR020624">
    <property type="entry name" value="Schiff_base-form_aldolases_CS"/>
</dbReference>
<evidence type="ECO:0000256" key="3">
    <source>
        <dbReference type="ARBA" id="ARBA00006324"/>
    </source>
</evidence>
<evidence type="ECO:0000256" key="7">
    <source>
        <dbReference type="ARBA" id="ARBA00023239"/>
    </source>
</evidence>
<evidence type="ECO:0000313" key="11">
    <source>
        <dbReference type="EMBL" id="RWS18362.1"/>
    </source>
</evidence>
<organism evidence="11 12">
    <name type="scientific">Leptotrombidium deliense</name>
    <dbReference type="NCBI Taxonomy" id="299467"/>
    <lineage>
        <taxon>Eukaryota</taxon>
        <taxon>Metazoa</taxon>
        <taxon>Ecdysozoa</taxon>
        <taxon>Arthropoda</taxon>
        <taxon>Chelicerata</taxon>
        <taxon>Arachnida</taxon>
        <taxon>Acari</taxon>
        <taxon>Acariformes</taxon>
        <taxon>Trombidiformes</taxon>
        <taxon>Prostigmata</taxon>
        <taxon>Anystina</taxon>
        <taxon>Parasitengona</taxon>
        <taxon>Trombiculoidea</taxon>
        <taxon>Trombiculidae</taxon>
        <taxon>Leptotrombidium</taxon>
    </lineage>
</organism>
<evidence type="ECO:0000313" key="12">
    <source>
        <dbReference type="Proteomes" id="UP000288716"/>
    </source>
</evidence>
<dbReference type="InterPro" id="IPR002220">
    <property type="entry name" value="DapA-like"/>
</dbReference>
<keyword evidence="9" id="KW-0119">Carbohydrate metabolism</keyword>
<evidence type="ECO:0000256" key="4">
    <source>
        <dbReference type="ARBA" id="ARBA00011881"/>
    </source>
</evidence>
<dbReference type="PANTHER" id="PTHR12128">
    <property type="entry name" value="DIHYDRODIPICOLINATE SYNTHASE"/>
    <property type="match status" value="1"/>
</dbReference>
<dbReference type="PROSITE" id="PS00665">
    <property type="entry name" value="DHDPS_1"/>
    <property type="match status" value="1"/>
</dbReference>
<dbReference type="Proteomes" id="UP000288716">
    <property type="component" value="Unassembled WGS sequence"/>
</dbReference>
<comment type="subunit">
    <text evidence="4">Homotetramer.</text>
</comment>
<dbReference type="SUPFAM" id="SSF51569">
    <property type="entry name" value="Aldolase"/>
    <property type="match status" value="1"/>
</dbReference>
<dbReference type="AlphaFoldDB" id="A0A443RSV6"/>
<dbReference type="OrthoDB" id="6411333at2759"/>
<dbReference type="STRING" id="299467.A0A443RSV6"/>
<accession>A0A443RSV6</accession>
<keyword evidence="12" id="KW-1185">Reference proteome</keyword>
<keyword evidence="6" id="KW-0963">Cytoplasm</keyword>
<reference evidence="11 12" key="1">
    <citation type="journal article" date="2018" name="Gigascience">
        <title>Genomes of trombidid mites reveal novel predicted allergens and laterally-transferred genes associated with secondary metabolism.</title>
        <authorList>
            <person name="Dong X."/>
            <person name="Chaisiri K."/>
            <person name="Xia D."/>
            <person name="Armstrong S.D."/>
            <person name="Fang Y."/>
            <person name="Donnelly M.J."/>
            <person name="Kadowaki T."/>
            <person name="McGarry J.W."/>
            <person name="Darby A.C."/>
            <person name="Makepeace B.L."/>
        </authorList>
    </citation>
    <scope>NUCLEOTIDE SEQUENCE [LARGE SCALE GENOMIC DNA]</scope>
    <source>
        <strain evidence="11">UoL-UT</strain>
    </source>
</reference>
<dbReference type="GO" id="GO:0005737">
    <property type="term" value="C:cytoplasm"/>
    <property type="evidence" value="ECO:0007669"/>
    <property type="project" value="UniProtKB-SubCell"/>
</dbReference>
<protein>
    <recommendedName>
        <fullName evidence="5">N-acetylneuraminate lyase</fullName>
        <ecNumber evidence="5">4.1.3.3</ecNumber>
    </recommendedName>
</protein>
<keyword evidence="7" id="KW-0456">Lyase</keyword>
<evidence type="ECO:0000256" key="5">
    <source>
        <dbReference type="ARBA" id="ARBA00012911"/>
    </source>
</evidence>
<name>A0A443RSV6_9ACAR</name>
<dbReference type="PRINTS" id="PR00146">
    <property type="entry name" value="DHPICSNTHASE"/>
</dbReference>
<evidence type="ECO:0000256" key="6">
    <source>
        <dbReference type="ARBA" id="ARBA00022490"/>
    </source>
</evidence>
<comment type="pathway">
    <text evidence="2">Amino-sugar metabolism; N-acetylneuraminate degradation.</text>
</comment>
<gene>
    <name evidence="11" type="ORF">B4U80_04373</name>
</gene>
<comment type="caution">
    <text evidence="11">The sequence shown here is derived from an EMBL/GenBank/DDBJ whole genome shotgun (WGS) entry which is preliminary data.</text>
</comment>
<dbReference type="EC" id="4.1.3.3" evidence="5"/>
<dbReference type="PANTHER" id="PTHR12128:SF21">
    <property type="entry name" value="N-ACETYLNEURAMINATE LYASE"/>
    <property type="match status" value="1"/>
</dbReference>
<dbReference type="EMBL" id="NCKV01040833">
    <property type="protein sequence ID" value="RWS18362.1"/>
    <property type="molecule type" value="Genomic_DNA"/>
</dbReference>
<evidence type="ECO:0000256" key="8">
    <source>
        <dbReference type="ARBA" id="ARBA00023270"/>
    </source>
</evidence>